<comment type="catalytic activity">
    <reaction evidence="6">
        <text>(sulfur carrier)-H + L-cysteine = (sulfur carrier)-SH + L-alanine</text>
        <dbReference type="Rhea" id="RHEA:43892"/>
        <dbReference type="Rhea" id="RHEA-COMP:14737"/>
        <dbReference type="Rhea" id="RHEA-COMP:14739"/>
        <dbReference type="ChEBI" id="CHEBI:29917"/>
        <dbReference type="ChEBI" id="CHEBI:35235"/>
        <dbReference type="ChEBI" id="CHEBI:57972"/>
        <dbReference type="ChEBI" id="CHEBI:64428"/>
        <dbReference type="EC" id="2.8.1.7"/>
    </reaction>
</comment>
<dbReference type="STRING" id="36849.OXPF_31810"/>
<dbReference type="InterPro" id="IPR015422">
    <property type="entry name" value="PyrdxlP-dep_Trfase_small"/>
</dbReference>
<dbReference type="InterPro" id="IPR015424">
    <property type="entry name" value="PyrdxlP-dep_Trfase"/>
</dbReference>
<protein>
    <recommendedName>
        <fullName evidence="3">cysteine desulfurase</fullName>
        <ecNumber evidence="3">2.8.1.7</ecNumber>
    </recommendedName>
</protein>
<dbReference type="Proteomes" id="UP000050326">
    <property type="component" value="Unassembled WGS sequence"/>
</dbReference>
<keyword evidence="5" id="KW-0663">Pyridoxal phosphate</keyword>
<evidence type="ECO:0000259" key="7">
    <source>
        <dbReference type="Pfam" id="PF00266"/>
    </source>
</evidence>
<organism evidence="8 9">
    <name type="scientific">Oxobacter pfennigii</name>
    <dbReference type="NCBI Taxonomy" id="36849"/>
    <lineage>
        <taxon>Bacteria</taxon>
        <taxon>Bacillati</taxon>
        <taxon>Bacillota</taxon>
        <taxon>Clostridia</taxon>
        <taxon>Eubacteriales</taxon>
        <taxon>Clostridiaceae</taxon>
        <taxon>Oxobacter</taxon>
    </lineage>
</organism>
<accession>A0A0P8WXU0</accession>
<dbReference type="OrthoDB" id="9804366at2"/>
<proteinExistence type="inferred from homology"/>
<dbReference type="InterPro" id="IPR010970">
    <property type="entry name" value="Cys_dSase_SufS"/>
</dbReference>
<dbReference type="GO" id="GO:0006534">
    <property type="term" value="P:cysteine metabolic process"/>
    <property type="evidence" value="ECO:0007669"/>
    <property type="project" value="InterPro"/>
</dbReference>
<dbReference type="GO" id="GO:0030170">
    <property type="term" value="F:pyridoxal phosphate binding"/>
    <property type="evidence" value="ECO:0007669"/>
    <property type="project" value="InterPro"/>
</dbReference>
<dbReference type="NCBIfam" id="TIGR01979">
    <property type="entry name" value="sufS"/>
    <property type="match status" value="1"/>
</dbReference>
<dbReference type="InterPro" id="IPR015421">
    <property type="entry name" value="PyrdxlP-dep_Trfase_major"/>
</dbReference>
<keyword evidence="4 8" id="KW-0808">Transferase</keyword>
<evidence type="ECO:0000256" key="3">
    <source>
        <dbReference type="ARBA" id="ARBA00012239"/>
    </source>
</evidence>
<dbReference type="Pfam" id="PF00266">
    <property type="entry name" value="Aminotran_5"/>
    <property type="match status" value="1"/>
</dbReference>
<comment type="cofactor">
    <cofactor evidence="1">
        <name>pyridoxal 5'-phosphate</name>
        <dbReference type="ChEBI" id="CHEBI:597326"/>
    </cofactor>
</comment>
<keyword evidence="9" id="KW-1185">Reference proteome</keyword>
<sequence>MSRYLKDFPLLQQVDKKGRLPVYLDNAATTQKPQAVIDAVASYYKVSNANPHRGAYDLSVEATKVLESAREKVKAFIGAGKAEEIVFTKSATESLNLAAKSCGMFLKEAGDEIVLAVSEHHSNLVPWQIAAQVRQARLTYMYTDESGRLPYEEIKSKISERTKLVAVAHASNVTGSVNPIEQVIERAHKAGAAVVVDGTQSIPHMAVDVALLDADFYAFSAHKMLGPMGVGVLYAKEKFLLDMPPLLYGGDMIEYVEEQSSTFAFPPQKFEGGTQNVGGVAGLSAAIDYLNSVGMNELQAAEVELTAYMLERLHEVPHLKIVGPDCLDDRTGVVSFVLEGVHPHDVATILNADGIAIRSGHHCAQPFMRHLGVQSTCRASLYLYNTKEDIDRLADSLKGARRWLGYGTE</sequence>
<evidence type="ECO:0000256" key="1">
    <source>
        <dbReference type="ARBA" id="ARBA00001933"/>
    </source>
</evidence>
<dbReference type="EC" id="2.8.1.7" evidence="3"/>
<feature type="domain" description="Aminotransferase class V" evidence="7">
    <location>
        <begin position="22"/>
        <end position="393"/>
    </location>
</feature>
<dbReference type="InterPro" id="IPR016454">
    <property type="entry name" value="Cysteine_dSase"/>
</dbReference>
<reference evidence="8 9" key="1">
    <citation type="submission" date="2015-09" db="EMBL/GenBank/DDBJ databases">
        <title>Genome sequence of Oxobacter pfennigii DSM 3222.</title>
        <authorList>
            <person name="Poehlein A."/>
            <person name="Bengelsdorf F.R."/>
            <person name="Schiel-Bengelsdorf B."/>
            <person name="Duerre P."/>
            <person name="Daniel R."/>
        </authorList>
    </citation>
    <scope>NUCLEOTIDE SEQUENCE [LARGE SCALE GENOMIC DNA]</scope>
    <source>
        <strain evidence="8 9">DSM 3222</strain>
    </source>
</reference>
<dbReference type="PIRSF" id="PIRSF005572">
    <property type="entry name" value="NifS"/>
    <property type="match status" value="1"/>
</dbReference>
<evidence type="ECO:0000256" key="2">
    <source>
        <dbReference type="ARBA" id="ARBA00010447"/>
    </source>
</evidence>
<evidence type="ECO:0000313" key="9">
    <source>
        <dbReference type="Proteomes" id="UP000050326"/>
    </source>
</evidence>
<name>A0A0P8WXU0_9CLOT</name>
<evidence type="ECO:0000256" key="6">
    <source>
        <dbReference type="ARBA" id="ARBA00050776"/>
    </source>
</evidence>
<dbReference type="Gene3D" id="3.90.1150.10">
    <property type="entry name" value="Aspartate Aminotransferase, domain 1"/>
    <property type="match status" value="1"/>
</dbReference>
<dbReference type="AlphaFoldDB" id="A0A0P8WXU0"/>
<dbReference type="CDD" id="cd06453">
    <property type="entry name" value="SufS_like"/>
    <property type="match status" value="1"/>
</dbReference>
<dbReference type="PATRIC" id="fig|36849.3.peg.3369"/>
<evidence type="ECO:0000256" key="4">
    <source>
        <dbReference type="ARBA" id="ARBA00022679"/>
    </source>
</evidence>
<dbReference type="InterPro" id="IPR000192">
    <property type="entry name" value="Aminotrans_V_dom"/>
</dbReference>
<dbReference type="Gene3D" id="3.40.640.10">
    <property type="entry name" value="Type I PLP-dependent aspartate aminotransferase-like (Major domain)"/>
    <property type="match status" value="1"/>
</dbReference>
<dbReference type="SUPFAM" id="SSF53383">
    <property type="entry name" value="PLP-dependent transferases"/>
    <property type="match status" value="1"/>
</dbReference>
<dbReference type="RefSeq" id="WP_054876182.1">
    <property type="nucleotide sequence ID" value="NZ_LKET01000041.1"/>
</dbReference>
<dbReference type="PANTHER" id="PTHR43586">
    <property type="entry name" value="CYSTEINE DESULFURASE"/>
    <property type="match status" value="1"/>
</dbReference>
<evidence type="ECO:0000256" key="5">
    <source>
        <dbReference type="ARBA" id="ARBA00022898"/>
    </source>
</evidence>
<gene>
    <name evidence="8" type="primary">sufS_2</name>
    <name evidence="8" type="ORF">OXPF_31810</name>
</gene>
<comment type="similarity">
    <text evidence="2">Belongs to the class-V pyridoxal-phosphate-dependent aminotransferase family. Csd subfamily.</text>
</comment>
<dbReference type="EMBL" id="LKET01000041">
    <property type="protein sequence ID" value="KPU43167.1"/>
    <property type="molecule type" value="Genomic_DNA"/>
</dbReference>
<evidence type="ECO:0000313" key="8">
    <source>
        <dbReference type="EMBL" id="KPU43167.1"/>
    </source>
</evidence>
<dbReference type="PANTHER" id="PTHR43586:SF8">
    <property type="entry name" value="CYSTEINE DESULFURASE 1, CHLOROPLASTIC"/>
    <property type="match status" value="1"/>
</dbReference>
<dbReference type="GO" id="GO:0031071">
    <property type="term" value="F:cysteine desulfurase activity"/>
    <property type="evidence" value="ECO:0007669"/>
    <property type="project" value="UniProtKB-EC"/>
</dbReference>
<comment type="caution">
    <text evidence="8">The sequence shown here is derived from an EMBL/GenBank/DDBJ whole genome shotgun (WGS) entry which is preliminary data.</text>
</comment>